<reference evidence="1 2" key="1">
    <citation type="submission" date="2021-06" db="EMBL/GenBank/DDBJ databases">
        <authorList>
            <person name="Palmer J.M."/>
        </authorList>
    </citation>
    <scope>NUCLEOTIDE SEQUENCE [LARGE SCALE GENOMIC DNA]</scope>
    <source>
        <strain evidence="1 2">CL_MEX2019</strain>
        <tissue evidence="1">Muscle</tissue>
    </source>
</reference>
<gene>
    <name evidence="1" type="ORF">CHARACLAT_004314</name>
</gene>
<proteinExistence type="predicted"/>
<evidence type="ECO:0000313" key="1">
    <source>
        <dbReference type="EMBL" id="MED6279785.1"/>
    </source>
</evidence>
<comment type="caution">
    <text evidence="1">The sequence shown here is derived from an EMBL/GenBank/DDBJ whole genome shotgun (WGS) entry which is preliminary data.</text>
</comment>
<name>A0ABU7DYM8_9TELE</name>
<organism evidence="1 2">
    <name type="scientific">Characodon lateralis</name>
    <dbReference type="NCBI Taxonomy" id="208331"/>
    <lineage>
        <taxon>Eukaryota</taxon>
        <taxon>Metazoa</taxon>
        <taxon>Chordata</taxon>
        <taxon>Craniata</taxon>
        <taxon>Vertebrata</taxon>
        <taxon>Euteleostomi</taxon>
        <taxon>Actinopterygii</taxon>
        <taxon>Neopterygii</taxon>
        <taxon>Teleostei</taxon>
        <taxon>Neoteleostei</taxon>
        <taxon>Acanthomorphata</taxon>
        <taxon>Ovalentaria</taxon>
        <taxon>Atherinomorphae</taxon>
        <taxon>Cyprinodontiformes</taxon>
        <taxon>Goodeidae</taxon>
        <taxon>Characodon</taxon>
    </lineage>
</organism>
<protein>
    <submittedName>
        <fullName evidence="1">Uncharacterized protein</fullName>
    </submittedName>
</protein>
<dbReference type="Proteomes" id="UP001352852">
    <property type="component" value="Unassembled WGS sequence"/>
</dbReference>
<dbReference type="EMBL" id="JAHUTJ010041184">
    <property type="protein sequence ID" value="MED6279785.1"/>
    <property type="molecule type" value="Genomic_DNA"/>
</dbReference>
<keyword evidence="2" id="KW-1185">Reference proteome</keyword>
<sequence length="67" mass="7909">MRPTLNWANMLKADWWRTLTLPEHNIVVATSCRGDAFLWQGRQSWSSLRFTEEDFSLALCFQVRNCC</sequence>
<evidence type="ECO:0000313" key="2">
    <source>
        <dbReference type="Proteomes" id="UP001352852"/>
    </source>
</evidence>
<accession>A0ABU7DYM8</accession>